<gene>
    <name evidence="1" type="ORF">D5R55_23595</name>
</gene>
<dbReference type="InterPro" id="IPR016039">
    <property type="entry name" value="Thiolase-like"/>
</dbReference>
<evidence type="ECO:0000313" key="1">
    <source>
        <dbReference type="EMBL" id="AZQ53877.1"/>
    </source>
</evidence>
<reference evidence="1 2" key="1">
    <citation type="submission" date="2018-12" db="EMBL/GenBank/DDBJ databases">
        <title>Cadmium resistance mechanism in endophytic bacteria Burkholderia cenocepacia YG-3.</title>
        <authorList>
            <person name="Zhang X."/>
            <person name="Wang X."/>
            <person name="Zhu Y."/>
        </authorList>
    </citation>
    <scope>NUCLEOTIDE SEQUENCE [LARGE SCALE GENOMIC DNA]</scope>
    <source>
        <strain evidence="1 2">YG-3</strain>
    </source>
</reference>
<organism evidence="1 2">
    <name type="scientific">Burkholderia cenocepacia</name>
    <dbReference type="NCBI Taxonomy" id="95486"/>
    <lineage>
        <taxon>Bacteria</taxon>
        <taxon>Pseudomonadati</taxon>
        <taxon>Pseudomonadota</taxon>
        <taxon>Betaproteobacteria</taxon>
        <taxon>Burkholderiales</taxon>
        <taxon>Burkholderiaceae</taxon>
        <taxon>Burkholderia</taxon>
        <taxon>Burkholderia cepacia complex</taxon>
    </lineage>
</organism>
<name>A0A3S9NE44_9BURK</name>
<dbReference type="EMBL" id="CP034546">
    <property type="protein sequence ID" value="AZQ53877.1"/>
    <property type="molecule type" value="Genomic_DNA"/>
</dbReference>
<dbReference type="GO" id="GO:0016746">
    <property type="term" value="F:acyltransferase activity"/>
    <property type="evidence" value="ECO:0007669"/>
    <property type="project" value="InterPro"/>
</dbReference>
<evidence type="ECO:0008006" key="3">
    <source>
        <dbReference type="Google" id="ProtNLM"/>
    </source>
</evidence>
<evidence type="ECO:0000313" key="2">
    <source>
        <dbReference type="Proteomes" id="UP000277191"/>
    </source>
</evidence>
<dbReference type="SUPFAM" id="SSF53901">
    <property type="entry name" value="Thiolase-like"/>
    <property type="match status" value="2"/>
</dbReference>
<dbReference type="Proteomes" id="UP000277191">
    <property type="component" value="Chromosome 2"/>
</dbReference>
<sequence>MTLSTLDETCVGAPRVAAPGTLALSGGVVVLPPAVVFSAIQAQERHPGYRHLLLPQARFARPRGLGALTPDEGTRLAPGGRPVLRVAPPGRSLADLAADAALDLRDQLGSGALARTTHVIVASCALNEGIGDSVVGRMQYELGLQHVTPFALGQNGTLGWYSALMLLDGLLLDEGDQALVILSDKWLYPFFRQFGDLVGYGDAAAALLVSRAGPAVEPAAWGGVRSVALEFGPSIADPWADAPAALRDALAPVAARAIRRALEQANLRANQIDWCVPPGFDPGFAARVADAASIPVPARIQHDGSGHLSSAESTTALIRLAGALNEGERRTVLVWDAALHGAAAAAVVDLAGGLDAALDIEGDAR</sequence>
<dbReference type="Gene3D" id="3.40.47.10">
    <property type="match status" value="2"/>
</dbReference>
<accession>A0A3S9NE44</accession>
<dbReference type="AlphaFoldDB" id="A0A3S9NE44"/>
<dbReference type="RefSeq" id="WP_126366223.1">
    <property type="nucleotide sequence ID" value="NZ_CP034546.1"/>
</dbReference>
<protein>
    <recommendedName>
        <fullName evidence="3">3-oxoacyl-[acyl-carrier-protein] synthase</fullName>
    </recommendedName>
</protein>
<proteinExistence type="predicted"/>